<evidence type="ECO:0000256" key="7">
    <source>
        <dbReference type="ARBA" id="ARBA00023204"/>
    </source>
</evidence>
<evidence type="ECO:0000313" key="13">
    <source>
        <dbReference type="EMBL" id="AMJ99947.1"/>
    </source>
</evidence>
<keyword evidence="13" id="KW-0436">Ligase</keyword>
<proteinExistence type="inferred from homology"/>
<accession>A0A126Q3R1</accession>
<dbReference type="SMART" id="SM00490">
    <property type="entry name" value="HELICc"/>
    <property type="match status" value="1"/>
</dbReference>
<dbReference type="PIRSF" id="PIRSF037307">
    <property type="entry name" value="Lhr-like_helic_prd"/>
    <property type="match status" value="1"/>
</dbReference>
<dbReference type="GO" id="GO:0004386">
    <property type="term" value="F:helicase activity"/>
    <property type="evidence" value="ECO:0007669"/>
    <property type="project" value="UniProtKB-KW"/>
</dbReference>
<dbReference type="InterPro" id="IPR045628">
    <property type="entry name" value="Lhr_WH_dom"/>
</dbReference>
<dbReference type="InterPro" id="IPR011545">
    <property type="entry name" value="DEAD/DEAH_box_helicase_dom"/>
</dbReference>
<dbReference type="InterPro" id="IPR027417">
    <property type="entry name" value="P-loop_NTPase"/>
</dbReference>
<evidence type="ECO:0000256" key="4">
    <source>
        <dbReference type="ARBA" id="ARBA00022806"/>
    </source>
</evidence>
<dbReference type="InterPro" id="IPR014001">
    <property type="entry name" value="Helicase_ATP-bd"/>
</dbReference>
<sequence>MTPLPSVFAHWFEQKGWQLRDYQHTMLVEKDQHDCTLLIAPTGAGKTLSGFLPSLIELAEMSKNSELAETFGMSELAEMSKNSELAEAFGTSELAEKSENKELVKKTGTSEQAETKAINKQATKRKEKGGFNGLHTLYISPLKALTQDIHRNLLQPIEEMALPITAETRTGDTPSHKRQRQRKKPPNILLTTPESLMLMLSYADADKLFGKLKRVIIDETHSLMANKRGDFLSLALARLSVLSPHCKRIGLSATVAFPETLGAWLAGSDSVANIIKVKAGEKPKVEMLHSKARMPFGGFMARYAIDDIYAAIESAQTTLVFVNTRAQSELLFQMLWEANKAGLPIALYHGSLSKEQRRKTEAMMASGMLRAIVCTSALELGIDWGDVDKVIQVGAPKGVSRLLQRIGRANHRLDEPSEALLVPANRFEALECQAAITAIEKGELDGESPQPGALDIVPQFILNCLCSRADSPDTLYQEILTATPYQGLDRDDFAKLWQFTQDGGSALNAYERYQRLTKNDDGTYSPANRRVIQRHRQNIGTIVEAGRLKVKRIRRGNQGKIIGEVEEYFAQQLTPGDTFYFAGEVLRFEAIRDMQLHAKPAKAKEPKIPSYAGGQMPLSTYLAEGVRAILATQKSWRALPAQVQEWLKLQQAFSQLPSPDNVLVEQFPFRQAYYTLYYTFDGRKANQTLGMLLTRRMEKMGIKPLSFSVTDYGLSVASVNAITQGQLQHLFQPDILGDELEDWMLQAPMLKRSFRQVAVVSGLTEQRYHASQKTMKQVTFSTDLIYDTLREHDRDHILLKVARADAERELLDLRRLANLLIRYVDSAILVNLEKPSPMAIPIVLDVRSEQVKGAGAQAIIEQANLYAEAETMLDEVRALLSGASVE</sequence>
<evidence type="ECO:0000256" key="8">
    <source>
        <dbReference type="ARBA" id="ARBA00023235"/>
    </source>
</evidence>
<keyword evidence="6" id="KW-0238">DNA-binding</keyword>
<evidence type="ECO:0000256" key="3">
    <source>
        <dbReference type="ARBA" id="ARBA00022801"/>
    </source>
</evidence>
<feature type="region of interest" description="Disordered" evidence="10">
    <location>
        <begin position="96"/>
        <end position="123"/>
    </location>
</feature>
<feature type="compositionally biased region" description="Basic and acidic residues" evidence="10">
    <location>
        <begin position="96"/>
        <end position="105"/>
    </location>
</feature>
<evidence type="ECO:0000256" key="9">
    <source>
        <dbReference type="ARBA" id="ARBA00093467"/>
    </source>
</evidence>
<dbReference type="InterPro" id="IPR052511">
    <property type="entry name" value="ATP-dep_Helicase"/>
</dbReference>
<dbReference type="RefSeq" id="WP_061096066.1">
    <property type="nucleotide sequence ID" value="NZ_CP014323.1"/>
</dbReference>
<organism evidence="13 14">
    <name type="scientific">Alteromonas macleodii</name>
    <name type="common">Pseudoalteromonas macleodii</name>
    <dbReference type="NCBI Taxonomy" id="28108"/>
    <lineage>
        <taxon>Bacteria</taxon>
        <taxon>Pseudomonadati</taxon>
        <taxon>Pseudomonadota</taxon>
        <taxon>Gammaproteobacteria</taxon>
        <taxon>Alteromonadales</taxon>
        <taxon>Alteromonadaceae</taxon>
        <taxon>Alteromonas/Salinimonas group</taxon>
        <taxon>Alteromonas</taxon>
    </lineage>
</organism>
<keyword evidence="3" id="KW-0378">Hydrolase</keyword>
<gene>
    <name evidence="13" type="ORF">AVL55_18390</name>
</gene>
<comment type="similarity">
    <text evidence="9">Belongs to the Lhr helicase family. Lhr-Core subfamily.</text>
</comment>
<keyword evidence="1" id="KW-0547">Nucleotide-binding</keyword>
<evidence type="ECO:0000256" key="5">
    <source>
        <dbReference type="ARBA" id="ARBA00022840"/>
    </source>
</evidence>
<dbReference type="OrthoDB" id="9815222at2"/>
<dbReference type="SUPFAM" id="SSF52540">
    <property type="entry name" value="P-loop containing nucleoside triphosphate hydrolases"/>
    <property type="match status" value="1"/>
</dbReference>
<dbReference type="Pfam" id="PF00271">
    <property type="entry name" value="Helicase_C"/>
    <property type="match status" value="1"/>
</dbReference>
<dbReference type="Pfam" id="PF08494">
    <property type="entry name" value="DEAD_assoc"/>
    <property type="match status" value="1"/>
</dbReference>
<keyword evidence="5" id="KW-0067">ATP-binding</keyword>
<dbReference type="InterPro" id="IPR013701">
    <property type="entry name" value="Lhr-like_DEAD/DEAH_assoc"/>
</dbReference>
<keyword evidence="2" id="KW-0227">DNA damage</keyword>
<dbReference type="SMART" id="SM00487">
    <property type="entry name" value="DEXDc"/>
    <property type="match status" value="1"/>
</dbReference>
<dbReference type="GO" id="GO:0016887">
    <property type="term" value="F:ATP hydrolysis activity"/>
    <property type="evidence" value="ECO:0007669"/>
    <property type="project" value="TreeGrafter"/>
</dbReference>
<protein>
    <submittedName>
        <fullName evidence="13">DNA ligase-associated DEXH box helicase</fullName>
    </submittedName>
</protein>
<dbReference type="Pfam" id="PF19306">
    <property type="entry name" value="WHD_Lhr"/>
    <property type="match status" value="1"/>
</dbReference>
<feature type="compositionally biased region" description="Basic residues" evidence="10">
    <location>
        <begin position="176"/>
        <end position="185"/>
    </location>
</feature>
<dbReference type="NCBIfam" id="TIGR04121">
    <property type="entry name" value="DEXH_lig_assoc"/>
    <property type="match status" value="1"/>
</dbReference>
<feature type="domain" description="Helicase ATP-binding" evidence="11">
    <location>
        <begin position="27"/>
        <end position="273"/>
    </location>
</feature>
<dbReference type="GO" id="GO:0005524">
    <property type="term" value="F:ATP binding"/>
    <property type="evidence" value="ECO:0007669"/>
    <property type="project" value="UniProtKB-KW"/>
</dbReference>
<dbReference type="EMBL" id="CP014323">
    <property type="protein sequence ID" value="AMJ99947.1"/>
    <property type="molecule type" value="Genomic_DNA"/>
</dbReference>
<keyword evidence="8" id="KW-0413">Isomerase</keyword>
<feature type="region of interest" description="Disordered" evidence="10">
    <location>
        <begin position="164"/>
        <end position="186"/>
    </location>
</feature>
<dbReference type="CDD" id="cd18796">
    <property type="entry name" value="SF2_C_LHR"/>
    <property type="match status" value="1"/>
</dbReference>
<evidence type="ECO:0000259" key="11">
    <source>
        <dbReference type="PROSITE" id="PS51192"/>
    </source>
</evidence>
<dbReference type="PROSITE" id="PS51192">
    <property type="entry name" value="HELICASE_ATP_BIND_1"/>
    <property type="match status" value="1"/>
</dbReference>
<dbReference type="InterPro" id="IPR017170">
    <property type="entry name" value="Lhr-like"/>
</dbReference>
<keyword evidence="7" id="KW-0234">DNA repair</keyword>
<dbReference type="PANTHER" id="PTHR47962:SF3">
    <property type="entry name" value="LARGE ATP-DEPENDENT HELICASE-RELATED PROTEIN"/>
    <property type="match status" value="1"/>
</dbReference>
<dbReference type="GO" id="GO:0003677">
    <property type="term" value="F:DNA binding"/>
    <property type="evidence" value="ECO:0007669"/>
    <property type="project" value="UniProtKB-KW"/>
</dbReference>
<dbReference type="PROSITE" id="PS51194">
    <property type="entry name" value="HELICASE_CTER"/>
    <property type="match status" value="1"/>
</dbReference>
<feature type="domain" description="Helicase C-terminal" evidence="12">
    <location>
        <begin position="304"/>
        <end position="450"/>
    </location>
</feature>
<dbReference type="Pfam" id="PF00270">
    <property type="entry name" value="DEAD"/>
    <property type="match status" value="1"/>
</dbReference>
<dbReference type="GO" id="GO:0016874">
    <property type="term" value="F:ligase activity"/>
    <property type="evidence" value="ECO:0007669"/>
    <property type="project" value="UniProtKB-KW"/>
</dbReference>
<keyword evidence="4" id="KW-0347">Helicase</keyword>
<evidence type="ECO:0000256" key="10">
    <source>
        <dbReference type="SAM" id="MobiDB-lite"/>
    </source>
</evidence>
<dbReference type="PANTHER" id="PTHR47962">
    <property type="entry name" value="ATP-DEPENDENT HELICASE LHR-RELATED-RELATED"/>
    <property type="match status" value="1"/>
</dbReference>
<dbReference type="Gene3D" id="3.40.50.300">
    <property type="entry name" value="P-loop containing nucleotide triphosphate hydrolases"/>
    <property type="match status" value="2"/>
</dbReference>
<reference evidence="13 14" key="1">
    <citation type="submission" date="2015-12" db="EMBL/GenBank/DDBJ databases">
        <authorList>
            <person name="Shamseldin A."/>
            <person name="Moawad H."/>
            <person name="Abd El-Rahim W.M."/>
            <person name="Sadowsky M.J."/>
        </authorList>
    </citation>
    <scope>NUCLEOTIDE SEQUENCE [LARGE SCALE GENOMIC DNA]</scope>
    <source>
        <strain evidence="13 14">D7</strain>
    </source>
</reference>
<evidence type="ECO:0000259" key="12">
    <source>
        <dbReference type="PROSITE" id="PS51194"/>
    </source>
</evidence>
<name>A0A126Q3R1_ALTMA</name>
<dbReference type="InterPro" id="IPR001650">
    <property type="entry name" value="Helicase_C-like"/>
</dbReference>
<dbReference type="GO" id="GO:0006281">
    <property type="term" value="P:DNA repair"/>
    <property type="evidence" value="ECO:0007669"/>
    <property type="project" value="UniProtKB-KW"/>
</dbReference>
<dbReference type="Proteomes" id="UP000063991">
    <property type="component" value="Chromosome"/>
</dbReference>
<dbReference type="AlphaFoldDB" id="A0A126Q3R1"/>
<evidence type="ECO:0000256" key="2">
    <source>
        <dbReference type="ARBA" id="ARBA00022763"/>
    </source>
</evidence>
<dbReference type="InterPro" id="IPR026362">
    <property type="entry name" value="DEXH_lig_assoc"/>
</dbReference>
<evidence type="ECO:0000256" key="1">
    <source>
        <dbReference type="ARBA" id="ARBA00022741"/>
    </source>
</evidence>
<evidence type="ECO:0000313" key="14">
    <source>
        <dbReference type="Proteomes" id="UP000063991"/>
    </source>
</evidence>
<evidence type="ECO:0000256" key="6">
    <source>
        <dbReference type="ARBA" id="ARBA00023125"/>
    </source>
</evidence>